<proteinExistence type="predicted"/>
<dbReference type="RefSeq" id="WP_202242060.1">
    <property type="nucleotide sequence ID" value="NZ_JAESIY010000001.1"/>
</dbReference>
<sequence length="253" mass="27442">MNLKCAALLICLLIFATTGCKDDDNAQPTASTSLPVGASSQDFLSDENYQSLTIEIQYMAGYEPSDQVLDNLKKFLSSILNKPSGIIFIKNEIAAEGKTTYSAEEIRTLEKDKRTQFSNSSNMAAYFVFLDGGYDKDSSSSKVLGIAYQNSSMAIFQKTIKSLSGGLGQPSTNLLNSTVTQHEFGHILGLVNNGTDMVSQHQDDAHGKHCNNADCLMYWTVENSNDLSDFLGMSNPPSLDTNCLTDLKANGGL</sequence>
<comment type="caution">
    <text evidence="2">The sequence shown here is derived from an EMBL/GenBank/DDBJ whole genome shotgun (WGS) entry which is preliminary data.</text>
</comment>
<dbReference type="GO" id="GO:0008237">
    <property type="term" value="F:metallopeptidase activity"/>
    <property type="evidence" value="ECO:0007669"/>
    <property type="project" value="InterPro"/>
</dbReference>
<keyword evidence="3" id="KW-1185">Reference proteome</keyword>
<name>A0A937F291_9BACT</name>
<dbReference type="InterPro" id="IPR024079">
    <property type="entry name" value="MetalloPept_cat_dom_sf"/>
</dbReference>
<feature type="chain" id="PRO_5037151523" evidence="1">
    <location>
        <begin position="22"/>
        <end position="253"/>
    </location>
</feature>
<organism evidence="2 3">
    <name type="scientific">Fulvivirga sediminis</name>
    <dbReference type="NCBI Taxonomy" id="2803949"/>
    <lineage>
        <taxon>Bacteria</taxon>
        <taxon>Pseudomonadati</taxon>
        <taxon>Bacteroidota</taxon>
        <taxon>Cytophagia</taxon>
        <taxon>Cytophagales</taxon>
        <taxon>Fulvivirgaceae</taxon>
        <taxon>Fulvivirga</taxon>
    </lineage>
</organism>
<reference evidence="2" key="1">
    <citation type="submission" date="2021-01" db="EMBL/GenBank/DDBJ databases">
        <title>Fulvivirga kasyanovii gen. nov., sp nov., a novel member of the phylum Bacteroidetes isolated from seawater in a mussel farm.</title>
        <authorList>
            <person name="Zhao L.-H."/>
            <person name="Wang Z.-J."/>
        </authorList>
    </citation>
    <scope>NUCLEOTIDE SEQUENCE</scope>
    <source>
        <strain evidence="2">2943</strain>
    </source>
</reference>
<dbReference type="EMBL" id="JAESIY010000001">
    <property type="protein sequence ID" value="MBL3654951.1"/>
    <property type="molecule type" value="Genomic_DNA"/>
</dbReference>
<dbReference type="SUPFAM" id="SSF55486">
    <property type="entry name" value="Metalloproteases ('zincins'), catalytic domain"/>
    <property type="match status" value="1"/>
</dbReference>
<gene>
    <name evidence="2" type="ORF">JL102_02315</name>
</gene>
<evidence type="ECO:0000313" key="3">
    <source>
        <dbReference type="Proteomes" id="UP000659388"/>
    </source>
</evidence>
<protein>
    <submittedName>
        <fullName evidence="2">Peptidase</fullName>
    </submittedName>
</protein>
<evidence type="ECO:0000256" key="1">
    <source>
        <dbReference type="SAM" id="SignalP"/>
    </source>
</evidence>
<keyword evidence="1" id="KW-0732">Signal</keyword>
<accession>A0A937F291</accession>
<dbReference type="PROSITE" id="PS51257">
    <property type="entry name" value="PROKAR_LIPOPROTEIN"/>
    <property type="match status" value="1"/>
</dbReference>
<feature type="signal peptide" evidence="1">
    <location>
        <begin position="1"/>
        <end position="21"/>
    </location>
</feature>
<dbReference type="Gene3D" id="3.40.390.10">
    <property type="entry name" value="Collagenase (Catalytic Domain)"/>
    <property type="match status" value="1"/>
</dbReference>
<dbReference type="AlphaFoldDB" id="A0A937F291"/>
<evidence type="ECO:0000313" key="2">
    <source>
        <dbReference type="EMBL" id="MBL3654951.1"/>
    </source>
</evidence>
<dbReference type="Proteomes" id="UP000659388">
    <property type="component" value="Unassembled WGS sequence"/>
</dbReference>